<feature type="domain" description="Fungal lipase-type" evidence="1">
    <location>
        <begin position="525"/>
        <end position="654"/>
    </location>
</feature>
<evidence type="ECO:0000313" key="2">
    <source>
        <dbReference type="EMBL" id="KTD75825.1"/>
    </source>
</evidence>
<dbReference type="SUPFAM" id="SSF53474">
    <property type="entry name" value="alpha/beta-Hydrolases"/>
    <property type="match status" value="1"/>
</dbReference>
<dbReference type="Gene3D" id="1.25.40.10">
    <property type="entry name" value="Tetratricopeptide repeat domain"/>
    <property type="match status" value="4"/>
</dbReference>
<dbReference type="Pfam" id="PF08238">
    <property type="entry name" value="Sel1"/>
    <property type="match status" value="10"/>
</dbReference>
<evidence type="ECO:0000313" key="3">
    <source>
        <dbReference type="Proteomes" id="UP000054662"/>
    </source>
</evidence>
<dbReference type="AlphaFoldDB" id="A0A0W1A384"/>
<gene>
    <name evidence="2" type="ORF">Lwor_2391</name>
</gene>
<comment type="caution">
    <text evidence="2">The sequence shown here is derived from an EMBL/GenBank/DDBJ whole genome shotgun (WGS) entry which is preliminary data.</text>
</comment>
<dbReference type="OrthoDB" id="9792653at2"/>
<dbReference type="SUPFAM" id="SSF81901">
    <property type="entry name" value="HCP-like"/>
    <property type="match status" value="3"/>
</dbReference>
<dbReference type="InterPro" id="IPR006597">
    <property type="entry name" value="Sel1-like"/>
</dbReference>
<sequence>MPNTINDETNGIYHYLHLANLRGQDNEKAFIYYKKAADCGHIDSQYFVAYQYDVKQDYLKALKYYRKAAAQQHELAISRIKTLQDEAEKLYKLAMGLKCSTQEVIYFESAAKLGHKNAQYFLASRYARGLYVDKNSSIAMNWYKKSADQGVKDAQFELAELLKKGSLGIPANEIEAVKYYRLAAKQGHLEAKKILLELQLKLGIQYYTGKGLPQADEYKAAVCFVEASVLGSPSAQNYLGIMIEAGSGGLEQNYTMAASLYKSASSQGIISAHFNLADCYEKGLGVKKNVLKAIRLYTKAATNRHEKSQASLVRLKQDAKQGNPLIQQAFNTLDSEANSFNTQGVDCALGRNGAKKDINKAIEHYTQAAERGSQYAQYLLGRLYEKKAQYTEARIWYLKAKQQGHRRARYRLSRLDSLQLHQGWKHEITIKKSGNKTALIVSEESSHARHLAEKIYNHEKIAEFRAVGNMVRVEGGLIDYLIEYNNCPENPVMTIAFRGSVTLWDDFVKTNGEYPHRSLEEIDRKDRGVAEQFIYDVVAIVGEHSAHGGFIKRYSRMQDHMHADINKLIHDNHLAYSDVYFIFSGHSLGGAIASLAARDFKMKHPESGYIGLVTVSSPRVYGTNAAQETEKLLGKKNIMRWWRSGDIVTAVPPASFGFEHIGMDYMLKPLMGAGALDLSSKHNIELINQDLAGETWRQERNPFHVGLSEHPGIFGKANKLAKTVVVRPVATIGEMSYTYARIGLNFFGSAIKPVTNAIIESVISDHKKP</sequence>
<organism evidence="2 3">
    <name type="scientific">Legionella worsleiensis</name>
    <dbReference type="NCBI Taxonomy" id="45076"/>
    <lineage>
        <taxon>Bacteria</taxon>
        <taxon>Pseudomonadati</taxon>
        <taxon>Pseudomonadota</taxon>
        <taxon>Gammaproteobacteria</taxon>
        <taxon>Legionellales</taxon>
        <taxon>Legionellaceae</taxon>
        <taxon>Legionella</taxon>
    </lineage>
</organism>
<protein>
    <submittedName>
        <fullName evidence="2">TPR repeat protein</fullName>
    </submittedName>
</protein>
<dbReference type="Proteomes" id="UP000054662">
    <property type="component" value="Unassembled WGS sequence"/>
</dbReference>
<dbReference type="GO" id="GO:0006629">
    <property type="term" value="P:lipid metabolic process"/>
    <property type="evidence" value="ECO:0007669"/>
    <property type="project" value="InterPro"/>
</dbReference>
<reference evidence="2 3" key="1">
    <citation type="submission" date="2015-11" db="EMBL/GenBank/DDBJ databases">
        <title>Genomic analysis of 38 Legionella species identifies large and diverse effector repertoires.</title>
        <authorList>
            <person name="Burstein D."/>
            <person name="Amaro F."/>
            <person name="Zusman T."/>
            <person name="Lifshitz Z."/>
            <person name="Cohen O."/>
            <person name="Gilbert J.A."/>
            <person name="Pupko T."/>
            <person name="Shuman H.A."/>
            <person name="Segal G."/>
        </authorList>
    </citation>
    <scope>NUCLEOTIDE SEQUENCE [LARGE SCALE GENOMIC DNA]</scope>
    <source>
        <strain evidence="2 3">ATCC 49508</strain>
    </source>
</reference>
<dbReference type="PANTHER" id="PTHR11102:SF160">
    <property type="entry name" value="ERAD-ASSOCIATED E3 UBIQUITIN-PROTEIN LIGASE COMPONENT HRD3"/>
    <property type="match status" value="1"/>
</dbReference>
<proteinExistence type="predicted"/>
<name>A0A0W1A384_9GAMM</name>
<dbReference type="EMBL" id="LNZC01000031">
    <property type="protein sequence ID" value="KTD75825.1"/>
    <property type="molecule type" value="Genomic_DNA"/>
</dbReference>
<evidence type="ECO:0000259" key="1">
    <source>
        <dbReference type="Pfam" id="PF01764"/>
    </source>
</evidence>
<keyword evidence="3" id="KW-1185">Reference proteome</keyword>
<accession>A0A0W1A384</accession>
<dbReference type="InterPro" id="IPR011990">
    <property type="entry name" value="TPR-like_helical_dom_sf"/>
</dbReference>
<dbReference type="PATRIC" id="fig|45076.6.peg.2632"/>
<dbReference type="InterPro" id="IPR050767">
    <property type="entry name" value="Sel1_AlgK"/>
</dbReference>
<dbReference type="RefSeq" id="WP_058494150.1">
    <property type="nucleotide sequence ID" value="NZ_CBCRUR010000027.1"/>
</dbReference>
<dbReference type="Gene3D" id="3.40.50.1820">
    <property type="entry name" value="alpha/beta hydrolase"/>
    <property type="match status" value="1"/>
</dbReference>
<dbReference type="InterPro" id="IPR002921">
    <property type="entry name" value="Fungal_lipase-type"/>
</dbReference>
<dbReference type="PANTHER" id="PTHR11102">
    <property type="entry name" value="SEL-1-LIKE PROTEIN"/>
    <property type="match status" value="1"/>
</dbReference>
<dbReference type="SMART" id="SM00671">
    <property type="entry name" value="SEL1"/>
    <property type="match status" value="9"/>
</dbReference>
<dbReference type="STRING" id="45076.Lwor_2391"/>
<dbReference type="InterPro" id="IPR029058">
    <property type="entry name" value="AB_hydrolase_fold"/>
</dbReference>
<dbReference type="Pfam" id="PF01764">
    <property type="entry name" value="Lipase_3"/>
    <property type="match status" value="1"/>
</dbReference>